<sequence length="352" mass="38996">MKPISQLLQFKAVQNGLFFGLLIFATLIFLWLVQDFIAPVFWAVVFGIVFYPLFRKWQRVLRWKWAASVLTILTILIVVFVPLYFIGSLVVKESITFAQYLSAHQDELVTQANLLISYIPDVGVSQEALVEKLTGFAETAVNWLSGQALAIGQGTFSFVVKFLLMLYVLFFIFRDGSRLGETLMRVLPLGDDRERELYRRFCSITRAIFKGTLVIALIQGAIGGTLFWIAGTEGVVLWAVVMAILSVIPAIGPGIIWMPAGLFLLFTGDVFGGLVLLIGGFFVLSTIDNLLRPILVGHDTKMPDVLILLSTLGGLSLFGIAGFIVGPVIAGFFLAMWAMFAHDYEHELETLG</sequence>
<evidence type="ECO:0000256" key="2">
    <source>
        <dbReference type="ARBA" id="ARBA00009773"/>
    </source>
</evidence>
<keyword evidence="5 6" id="KW-0472">Membrane</keyword>
<evidence type="ECO:0000256" key="5">
    <source>
        <dbReference type="ARBA" id="ARBA00023136"/>
    </source>
</evidence>
<comment type="subcellular location">
    <subcellularLocation>
        <location evidence="1">Membrane</location>
        <topology evidence="1">Multi-pass membrane protein</topology>
    </subcellularLocation>
</comment>
<organism evidence="7 8">
    <name type="scientific">Candidatus Kaiserbacteria bacterium CG10_big_fil_rev_8_21_14_0_10_49_17</name>
    <dbReference type="NCBI Taxonomy" id="1974609"/>
    <lineage>
        <taxon>Bacteria</taxon>
        <taxon>Candidatus Kaiseribacteriota</taxon>
    </lineage>
</organism>
<evidence type="ECO:0000313" key="8">
    <source>
        <dbReference type="Proteomes" id="UP000228809"/>
    </source>
</evidence>
<evidence type="ECO:0000256" key="3">
    <source>
        <dbReference type="ARBA" id="ARBA00022692"/>
    </source>
</evidence>
<dbReference type="Proteomes" id="UP000228809">
    <property type="component" value="Unassembled WGS sequence"/>
</dbReference>
<gene>
    <name evidence="7" type="ORF">COU17_01575</name>
</gene>
<dbReference type="EMBL" id="PFBJ01000007">
    <property type="protein sequence ID" value="PIT91179.1"/>
    <property type="molecule type" value="Genomic_DNA"/>
</dbReference>
<evidence type="ECO:0000256" key="6">
    <source>
        <dbReference type="SAM" id="Phobius"/>
    </source>
</evidence>
<feature type="transmembrane region" description="Helical" evidence="6">
    <location>
        <begin position="150"/>
        <end position="173"/>
    </location>
</feature>
<dbReference type="InterPro" id="IPR002549">
    <property type="entry name" value="AI-2E-like"/>
</dbReference>
<keyword evidence="4 6" id="KW-1133">Transmembrane helix</keyword>
<dbReference type="Pfam" id="PF01594">
    <property type="entry name" value="AI-2E_transport"/>
    <property type="match status" value="1"/>
</dbReference>
<protein>
    <submittedName>
        <fullName evidence="7">AI-2E family transporter</fullName>
    </submittedName>
</protein>
<dbReference type="PANTHER" id="PTHR21716">
    <property type="entry name" value="TRANSMEMBRANE PROTEIN"/>
    <property type="match status" value="1"/>
</dbReference>
<dbReference type="AlphaFoldDB" id="A0A2M6WEG4"/>
<comment type="similarity">
    <text evidence="2">Belongs to the autoinducer-2 exporter (AI-2E) (TC 2.A.86) family.</text>
</comment>
<keyword evidence="3 6" id="KW-0812">Transmembrane</keyword>
<feature type="transmembrane region" description="Helical" evidence="6">
    <location>
        <begin position="207"/>
        <end position="229"/>
    </location>
</feature>
<feature type="transmembrane region" description="Helical" evidence="6">
    <location>
        <begin position="235"/>
        <end position="256"/>
    </location>
</feature>
<dbReference type="GO" id="GO:0016020">
    <property type="term" value="C:membrane"/>
    <property type="evidence" value="ECO:0007669"/>
    <property type="project" value="UniProtKB-SubCell"/>
</dbReference>
<feature type="transmembrane region" description="Helical" evidence="6">
    <location>
        <begin position="263"/>
        <end position="285"/>
    </location>
</feature>
<feature type="transmembrane region" description="Helical" evidence="6">
    <location>
        <begin position="305"/>
        <end position="338"/>
    </location>
</feature>
<evidence type="ECO:0000256" key="1">
    <source>
        <dbReference type="ARBA" id="ARBA00004141"/>
    </source>
</evidence>
<feature type="transmembrane region" description="Helical" evidence="6">
    <location>
        <begin position="36"/>
        <end position="54"/>
    </location>
</feature>
<accession>A0A2M6WEG4</accession>
<evidence type="ECO:0000256" key="4">
    <source>
        <dbReference type="ARBA" id="ARBA00022989"/>
    </source>
</evidence>
<feature type="transmembrane region" description="Helical" evidence="6">
    <location>
        <begin position="66"/>
        <end position="86"/>
    </location>
</feature>
<reference evidence="8" key="1">
    <citation type="submission" date="2017-09" db="EMBL/GenBank/DDBJ databases">
        <title>Depth-based differentiation of microbial function through sediment-hosted aquifers and enrichment of novel symbionts in the deep terrestrial subsurface.</title>
        <authorList>
            <person name="Probst A.J."/>
            <person name="Ladd B."/>
            <person name="Jarett J.K."/>
            <person name="Geller-Mcgrath D.E."/>
            <person name="Sieber C.M.K."/>
            <person name="Emerson J.B."/>
            <person name="Anantharaman K."/>
            <person name="Thomas B.C."/>
            <person name="Malmstrom R."/>
            <person name="Stieglmeier M."/>
            <person name="Klingl A."/>
            <person name="Woyke T."/>
            <person name="Ryan C.M."/>
            <person name="Banfield J.F."/>
        </authorList>
    </citation>
    <scope>NUCLEOTIDE SEQUENCE [LARGE SCALE GENOMIC DNA]</scope>
</reference>
<comment type="caution">
    <text evidence="7">The sequence shown here is derived from an EMBL/GenBank/DDBJ whole genome shotgun (WGS) entry which is preliminary data.</text>
</comment>
<dbReference type="PANTHER" id="PTHR21716:SF4">
    <property type="entry name" value="TRANSMEMBRANE PROTEIN 245"/>
    <property type="match status" value="1"/>
</dbReference>
<evidence type="ECO:0000313" key="7">
    <source>
        <dbReference type="EMBL" id="PIT91179.1"/>
    </source>
</evidence>
<name>A0A2M6WEG4_9BACT</name>
<feature type="transmembrane region" description="Helical" evidence="6">
    <location>
        <begin position="12"/>
        <end position="30"/>
    </location>
</feature>
<proteinExistence type="inferred from homology"/>